<keyword evidence="1" id="KW-1015">Disulfide bond</keyword>
<dbReference type="Proteomes" id="UP000613740">
    <property type="component" value="Unassembled WGS sequence"/>
</dbReference>
<dbReference type="PROSITE" id="PS51352">
    <property type="entry name" value="THIOREDOXIN_2"/>
    <property type="match status" value="1"/>
</dbReference>
<evidence type="ECO:0000256" key="1">
    <source>
        <dbReference type="ARBA" id="ARBA00023157"/>
    </source>
</evidence>
<proteinExistence type="predicted"/>
<protein>
    <recommendedName>
        <fullName evidence="2">Thioredoxin domain-containing protein</fullName>
    </recommendedName>
</protein>
<evidence type="ECO:0000313" key="3">
    <source>
        <dbReference type="EMBL" id="KAG2445112.1"/>
    </source>
</evidence>
<sequence length="153" mass="16228">MLSTIGRSARTGQYLLRTLGAATSSAPLGNAGFATAGTTDRVLEISSDKDFAAKLAEVSGSGSLMICDFTAKWCGPCRMIAPVFSSLSNKYPDVKFVKIDIDNGALGNTVNDHSITGVPTFVYYKGGRRVESFSGARPDMLESLIQKHTSPAK</sequence>
<dbReference type="PANTHER" id="PTHR46115">
    <property type="entry name" value="THIOREDOXIN-LIKE PROTEIN 1"/>
    <property type="match status" value="1"/>
</dbReference>
<dbReference type="SUPFAM" id="SSF52833">
    <property type="entry name" value="Thioredoxin-like"/>
    <property type="match status" value="1"/>
</dbReference>
<dbReference type="FunFam" id="3.40.30.10:FF:000245">
    <property type="entry name" value="Thioredoxin"/>
    <property type="match status" value="1"/>
</dbReference>
<dbReference type="Pfam" id="PF00085">
    <property type="entry name" value="Thioredoxin"/>
    <property type="match status" value="1"/>
</dbReference>
<reference evidence="3" key="1">
    <citation type="journal article" date="2020" name="bioRxiv">
        <title>Comparative genomics of Chlamydomonas.</title>
        <authorList>
            <person name="Craig R.J."/>
            <person name="Hasan A.R."/>
            <person name="Ness R.W."/>
            <person name="Keightley P.D."/>
        </authorList>
    </citation>
    <scope>NUCLEOTIDE SEQUENCE</scope>
    <source>
        <strain evidence="3">CCAP 11/173</strain>
    </source>
</reference>
<accession>A0A835WCY8</accession>
<name>A0A835WCY8_9CHLO</name>
<dbReference type="InterPro" id="IPR013766">
    <property type="entry name" value="Thioredoxin_domain"/>
</dbReference>
<feature type="domain" description="Thioredoxin" evidence="2">
    <location>
        <begin position="20"/>
        <end position="150"/>
    </location>
</feature>
<evidence type="ECO:0000259" key="2">
    <source>
        <dbReference type="PROSITE" id="PS51352"/>
    </source>
</evidence>
<dbReference type="Gene3D" id="3.40.30.10">
    <property type="entry name" value="Glutaredoxin"/>
    <property type="match status" value="1"/>
</dbReference>
<dbReference type="InterPro" id="IPR036249">
    <property type="entry name" value="Thioredoxin-like_sf"/>
</dbReference>
<dbReference type="EMBL" id="JAEHOD010000028">
    <property type="protein sequence ID" value="KAG2445112.1"/>
    <property type="molecule type" value="Genomic_DNA"/>
</dbReference>
<dbReference type="PRINTS" id="PR00421">
    <property type="entry name" value="THIOREDOXIN"/>
</dbReference>
<dbReference type="OrthoDB" id="2121326at2759"/>
<gene>
    <name evidence="3" type="ORF">HYH02_008979</name>
</gene>
<keyword evidence="4" id="KW-1185">Reference proteome</keyword>
<dbReference type="CDD" id="cd02947">
    <property type="entry name" value="TRX_family"/>
    <property type="match status" value="1"/>
</dbReference>
<dbReference type="AlphaFoldDB" id="A0A835WCY8"/>
<organism evidence="3 4">
    <name type="scientific">Chlamydomonas schloesseri</name>
    <dbReference type="NCBI Taxonomy" id="2026947"/>
    <lineage>
        <taxon>Eukaryota</taxon>
        <taxon>Viridiplantae</taxon>
        <taxon>Chlorophyta</taxon>
        <taxon>core chlorophytes</taxon>
        <taxon>Chlorophyceae</taxon>
        <taxon>CS clade</taxon>
        <taxon>Chlamydomonadales</taxon>
        <taxon>Chlamydomonadaceae</taxon>
        <taxon>Chlamydomonas</taxon>
    </lineage>
</organism>
<comment type="caution">
    <text evidence="3">The sequence shown here is derived from an EMBL/GenBank/DDBJ whole genome shotgun (WGS) entry which is preliminary data.</text>
</comment>
<evidence type="ECO:0000313" key="4">
    <source>
        <dbReference type="Proteomes" id="UP000613740"/>
    </source>
</evidence>